<evidence type="ECO:0000259" key="2">
    <source>
        <dbReference type="Pfam" id="PF12706"/>
    </source>
</evidence>
<protein>
    <submittedName>
        <fullName evidence="3">MBL fold metallo-hydrolase</fullName>
    </submittedName>
</protein>
<dbReference type="InterPro" id="IPR001279">
    <property type="entry name" value="Metallo-B-lactamas"/>
</dbReference>
<dbReference type="SUPFAM" id="SSF56281">
    <property type="entry name" value="Metallo-hydrolase/oxidoreductase"/>
    <property type="match status" value="1"/>
</dbReference>
<dbReference type="InterPro" id="IPR050114">
    <property type="entry name" value="UPF0173_UPF0282_UlaG_hydrolase"/>
</dbReference>
<dbReference type="PANTHER" id="PTHR43546:SF7">
    <property type="entry name" value="METALLO-BETA-LACTAMASE DOMAIN-CONTAINING PROTEIN"/>
    <property type="match status" value="1"/>
</dbReference>
<dbReference type="RefSeq" id="WP_344966567.1">
    <property type="nucleotide sequence ID" value="NZ_BAAAVI010000001.1"/>
</dbReference>
<evidence type="ECO:0000313" key="4">
    <source>
        <dbReference type="Proteomes" id="UP001500831"/>
    </source>
</evidence>
<gene>
    <name evidence="3" type="ORF">GCM10010517_00950</name>
</gene>
<name>A0ABP6I4M9_9ACTN</name>
<feature type="region of interest" description="Disordered" evidence="1">
    <location>
        <begin position="269"/>
        <end position="302"/>
    </location>
</feature>
<dbReference type="Gene3D" id="3.60.15.10">
    <property type="entry name" value="Ribonuclease Z/Hydroxyacylglutathione hydrolase-like"/>
    <property type="match status" value="1"/>
</dbReference>
<evidence type="ECO:0000313" key="3">
    <source>
        <dbReference type="EMBL" id="GAA2844712.1"/>
    </source>
</evidence>
<sequence>MPISEDASVLFVGNATLLIRYNGFTLLTDPNFLHRGQRAYLGYGLTSRRRTDPAIDLDRLPPPDAVVLSHMHGDHWDRVARRGLDKNTPIVTTPHAARRLRRRGFGAAVGLHTWHDHELYRDGRTLKITALPARHAPGAAQMLFPPVMGSMLEFCGTDGRVDLRMHISGDTLMDHRCLSGIPRRFPDIDLGIVHLGGTKILGMMVTMDGEQGARWINLLNPRTVMPVHYDDYTVFTSPLDDFRHHVERAGWADRVRYVARGESIPLPARRAVDIPPARQGETSPAQHEAEGSSGRHGPGRSS</sequence>
<evidence type="ECO:0000256" key="1">
    <source>
        <dbReference type="SAM" id="MobiDB-lite"/>
    </source>
</evidence>
<dbReference type="EMBL" id="BAAAVI010000001">
    <property type="protein sequence ID" value="GAA2844712.1"/>
    <property type="molecule type" value="Genomic_DNA"/>
</dbReference>
<comment type="caution">
    <text evidence="3">The sequence shown here is derived from an EMBL/GenBank/DDBJ whole genome shotgun (WGS) entry which is preliminary data.</text>
</comment>
<dbReference type="PANTHER" id="PTHR43546">
    <property type="entry name" value="UPF0173 METAL-DEPENDENT HYDROLASE MJ1163-RELATED"/>
    <property type="match status" value="1"/>
</dbReference>
<dbReference type="Pfam" id="PF12706">
    <property type="entry name" value="Lactamase_B_2"/>
    <property type="match status" value="1"/>
</dbReference>
<reference evidence="4" key="1">
    <citation type="journal article" date="2019" name="Int. J. Syst. Evol. Microbiol.">
        <title>The Global Catalogue of Microorganisms (GCM) 10K type strain sequencing project: providing services to taxonomists for standard genome sequencing and annotation.</title>
        <authorList>
            <consortium name="The Broad Institute Genomics Platform"/>
            <consortium name="The Broad Institute Genome Sequencing Center for Infectious Disease"/>
            <person name="Wu L."/>
            <person name="Ma J."/>
        </authorList>
    </citation>
    <scope>NUCLEOTIDE SEQUENCE [LARGE SCALE GENOMIC DNA]</scope>
    <source>
        <strain evidence="4">JCM 6242</strain>
    </source>
</reference>
<accession>A0ABP6I4M9</accession>
<keyword evidence="4" id="KW-1185">Reference proteome</keyword>
<proteinExistence type="predicted"/>
<dbReference type="Proteomes" id="UP001500831">
    <property type="component" value="Unassembled WGS sequence"/>
</dbReference>
<organism evidence="3 4">
    <name type="scientific">Streptosporangium fragile</name>
    <dbReference type="NCBI Taxonomy" id="46186"/>
    <lineage>
        <taxon>Bacteria</taxon>
        <taxon>Bacillati</taxon>
        <taxon>Actinomycetota</taxon>
        <taxon>Actinomycetes</taxon>
        <taxon>Streptosporangiales</taxon>
        <taxon>Streptosporangiaceae</taxon>
        <taxon>Streptosporangium</taxon>
    </lineage>
</organism>
<feature type="domain" description="Metallo-beta-lactamase" evidence="2">
    <location>
        <begin position="46"/>
        <end position="229"/>
    </location>
</feature>
<dbReference type="InterPro" id="IPR036866">
    <property type="entry name" value="RibonucZ/Hydroxyglut_hydro"/>
</dbReference>